<dbReference type="InterPro" id="IPR036188">
    <property type="entry name" value="FAD/NAD-bd_sf"/>
</dbReference>
<feature type="domain" description="Amine oxidase" evidence="10">
    <location>
        <begin position="14"/>
        <end position="415"/>
    </location>
</feature>
<dbReference type="PRINTS" id="PR00757">
    <property type="entry name" value="AMINEOXDASEF"/>
</dbReference>
<evidence type="ECO:0000256" key="3">
    <source>
        <dbReference type="ARBA" id="ARBA00005833"/>
    </source>
</evidence>
<reference evidence="11 12" key="1">
    <citation type="submission" date="2023-11" db="EMBL/GenBank/DDBJ databases">
        <title>Peredibacter starrii A3.12.</title>
        <authorList>
            <person name="Mitchell R.J."/>
        </authorList>
    </citation>
    <scope>NUCLEOTIDE SEQUENCE [LARGE SCALE GENOMIC DNA]</scope>
    <source>
        <strain evidence="11 12">A3.12</strain>
    </source>
</reference>
<sequence>MNQTKVIIIGAGAAGLMAARVLKEQRVDFIILESTHRLGGRANTLKSHPHIEYGPEYLHGDTPLTDKLVERFGLTTYDVKFDYHYFKDGEMRATPDFWERLTHVIEDIDLKNDISFSDYLRMYDQNSKIDQDMAKIFVEGFDAADLDTISSKELHDMKDQVADPKVRRLRRLLNGYGELIENLAQDLLPHIYFSHIVEEIVWNRDKVTVRGAIKEEDIPFEFFGEKVINTMSVGVLRNVFISPMPDLLNHFLDQVEMGQVVKMIGEFHPAFFYAFEDHSFPFVASPDLNFSAWWSASPLHLPIVTAWCGGARARKLTAMTEDERKEVYIQELAKISSLSPEEVRCQIINIHHHNWDEDPSFLGAYSYPRVNYRRMAEMVTSFENTLYFAGEAFHEEMSGTVEGALQSGKEAAEEIATAYEMQNLRFEQSL</sequence>
<evidence type="ECO:0000256" key="6">
    <source>
        <dbReference type="ARBA" id="ARBA00023002"/>
    </source>
</evidence>
<dbReference type="Gene3D" id="3.50.50.60">
    <property type="entry name" value="FAD/NAD(P)-binding domain"/>
    <property type="match status" value="1"/>
</dbReference>
<comment type="similarity">
    <text evidence="3">Belongs to the tryptophan 2-monooxygenase family.</text>
</comment>
<dbReference type="EC" id="1.13.12.3" evidence="4"/>
<dbReference type="RefSeq" id="WP_321399073.1">
    <property type="nucleotide sequence ID" value="NZ_CP139487.1"/>
</dbReference>
<dbReference type="SUPFAM" id="SSF54373">
    <property type="entry name" value="FAD-linked reductases, C-terminal domain"/>
    <property type="match status" value="1"/>
</dbReference>
<dbReference type="InterPro" id="IPR001613">
    <property type="entry name" value="Flavin_amine_oxidase"/>
</dbReference>
<evidence type="ECO:0000256" key="4">
    <source>
        <dbReference type="ARBA" id="ARBA00012535"/>
    </source>
</evidence>
<name>A0AAX4HU91_9BACT</name>
<keyword evidence="6 11" id="KW-0560">Oxidoreductase</keyword>
<feature type="binding site" evidence="9">
    <location>
        <position position="197"/>
    </location>
    <ligand>
        <name>FAD</name>
        <dbReference type="ChEBI" id="CHEBI:57692"/>
    </ligand>
</feature>
<evidence type="ECO:0000256" key="5">
    <source>
        <dbReference type="ARBA" id="ARBA00017871"/>
    </source>
</evidence>
<comment type="catalytic activity">
    <reaction evidence="8">
        <text>L-tryptophan + O2 = indole-3-acetamide + CO2 + H2O</text>
        <dbReference type="Rhea" id="RHEA:16165"/>
        <dbReference type="ChEBI" id="CHEBI:15377"/>
        <dbReference type="ChEBI" id="CHEBI:15379"/>
        <dbReference type="ChEBI" id="CHEBI:16031"/>
        <dbReference type="ChEBI" id="CHEBI:16526"/>
        <dbReference type="ChEBI" id="CHEBI:57912"/>
        <dbReference type="EC" id="1.13.12.3"/>
    </reaction>
</comment>
<gene>
    <name evidence="11" type="ORF">SOO65_07810</name>
</gene>
<dbReference type="SUPFAM" id="SSF51905">
    <property type="entry name" value="FAD/NAD(P)-binding domain"/>
    <property type="match status" value="1"/>
</dbReference>
<evidence type="ECO:0000259" key="10">
    <source>
        <dbReference type="Pfam" id="PF01593"/>
    </source>
</evidence>
<evidence type="ECO:0000313" key="12">
    <source>
        <dbReference type="Proteomes" id="UP001324634"/>
    </source>
</evidence>
<evidence type="ECO:0000256" key="8">
    <source>
        <dbReference type="ARBA" id="ARBA00047321"/>
    </source>
</evidence>
<dbReference type="EMBL" id="CP139487">
    <property type="protein sequence ID" value="WPU66648.1"/>
    <property type="molecule type" value="Genomic_DNA"/>
</dbReference>
<evidence type="ECO:0000256" key="2">
    <source>
        <dbReference type="ARBA" id="ARBA00004814"/>
    </source>
</evidence>
<comment type="pathway">
    <text evidence="2">Plant hormone metabolism; auxin biosynthesis.</text>
</comment>
<dbReference type="PANTHER" id="PTHR10742:SF410">
    <property type="entry name" value="LYSINE-SPECIFIC HISTONE DEMETHYLASE 2"/>
    <property type="match status" value="1"/>
</dbReference>
<dbReference type="AlphaFoldDB" id="A0AAX4HU91"/>
<dbReference type="InterPro" id="IPR050281">
    <property type="entry name" value="Flavin_monoamine_oxidase"/>
</dbReference>
<protein>
    <recommendedName>
        <fullName evidence="5">Tryptophan 2-monooxygenase</fullName>
        <ecNumber evidence="4">1.13.12.3</ecNumber>
    </recommendedName>
</protein>
<organism evidence="11 12">
    <name type="scientific">Peredibacter starrii</name>
    <dbReference type="NCBI Taxonomy" id="28202"/>
    <lineage>
        <taxon>Bacteria</taxon>
        <taxon>Pseudomonadati</taxon>
        <taxon>Bdellovibrionota</taxon>
        <taxon>Bacteriovoracia</taxon>
        <taxon>Bacteriovoracales</taxon>
        <taxon>Bacteriovoracaceae</taxon>
        <taxon>Peredibacter</taxon>
    </lineage>
</organism>
<proteinExistence type="inferred from homology"/>
<keyword evidence="12" id="KW-1185">Reference proteome</keyword>
<dbReference type="PANTHER" id="PTHR10742">
    <property type="entry name" value="FLAVIN MONOAMINE OXIDASE"/>
    <property type="match status" value="1"/>
</dbReference>
<keyword evidence="7" id="KW-0073">Auxin biosynthesis</keyword>
<evidence type="ECO:0000256" key="9">
    <source>
        <dbReference type="PIRSR" id="PIRSR601613-1"/>
    </source>
</evidence>
<dbReference type="Pfam" id="PF01593">
    <property type="entry name" value="Amino_oxidase"/>
    <property type="match status" value="1"/>
</dbReference>
<comment type="cofactor">
    <cofactor evidence="1">
        <name>FAD</name>
        <dbReference type="ChEBI" id="CHEBI:57692"/>
    </cofactor>
</comment>
<dbReference type="KEGG" id="psti:SOO65_07810"/>
<dbReference type="GO" id="GO:0009851">
    <property type="term" value="P:auxin biosynthetic process"/>
    <property type="evidence" value="ECO:0007669"/>
    <property type="project" value="UniProtKB-KW"/>
</dbReference>
<accession>A0AAX4HU91</accession>
<evidence type="ECO:0000313" key="11">
    <source>
        <dbReference type="EMBL" id="WPU66648.1"/>
    </source>
</evidence>
<dbReference type="GO" id="GO:0050361">
    <property type="term" value="F:tryptophan 2-monooxygenase activity"/>
    <property type="evidence" value="ECO:0007669"/>
    <property type="project" value="UniProtKB-EC"/>
</dbReference>
<dbReference type="InterPro" id="IPR002937">
    <property type="entry name" value="Amino_oxidase"/>
</dbReference>
<dbReference type="Proteomes" id="UP001324634">
    <property type="component" value="Chromosome"/>
</dbReference>
<evidence type="ECO:0000256" key="1">
    <source>
        <dbReference type="ARBA" id="ARBA00001974"/>
    </source>
</evidence>
<evidence type="ECO:0000256" key="7">
    <source>
        <dbReference type="ARBA" id="ARBA00023070"/>
    </source>
</evidence>